<dbReference type="InterPro" id="IPR050107">
    <property type="entry name" value="ABC_carbohydrate_import_ATPase"/>
</dbReference>
<keyword evidence="5" id="KW-0547">Nucleotide-binding</keyword>
<dbReference type="KEGG" id="aram:KAR29_00845"/>
<dbReference type="GO" id="GO:0005886">
    <property type="term" value="C:plasma membrane"/>
    <property type="evidence" value="ECO:0007669"/>
    <property type="project" value="UniProtKB-SubCell"/>
</dbReference>
<dbReference type="PANTHER" id="PTHR43790">
    <property type="entry name" value="CARBOHYDRATE TRANSPORT ATP-BINDING PROTEIN MG119-RELATED"/>
    <property type="match status" value="1"/>
</dbReference>
<feature type="domain" description="ABC transporter" evidence="9">
    <location>
        <begin position="253"/>
        <end position="497"/>
    </location>
</feature>
<keyword evidence="2" id="KW-0813">Transport</keyword>
<evidence type="ECO:0000313" key="11">
    <source>
        <dbReference type="Proteomes" id="UP000671879"/>
    </source>
</evidence>
<reference evidence="11" key="1">
    <citation type="submission" date="2021-04" db="EMBL/GenBank/DDBJ databases">
        <title>A novel Synergistetes isolate from a pyrite-forming mixed culture.</title>
        <authorList>
            <person name="Bunk B."/>
            <person name="Sproer C."/>
            <person name="Spring S."/>
            <person name="Pester M."/>
        </authorList>
    </citation>
    <scope>NUCLEOTIDE SEQUENCE [LARGE SCALE GENOMIC DNA]</scope>
    <source>
        <strain evidence="11">J.5.4.2-T.3.5.2</strain>
    </source>
</reference>
<protein>
    <submittedName>
        <fullName evidence="10">ABC transporter ATP-binding protein</fullName>
    </submittedName>
</protein>
<dbReference type="CDD" id="cd03216">
    <property type="entry name" value="ABC_Carb_Monos_I"/>
    <property type="match status" value="1"/>
</dbReference>
<dbReference type="GO" id="GO:0005524">
    <property type="term" value="F:ATP binding"/>
    <property type="evidence" value="ECO:0007669"/>
    <property type="project" value="UniProtKB-KW"/>
</dbReference>
<evidence type="ECO:0000256" key="1">
    <source>
        <dbReference type="ARBA" id="ARBA00004202"/>
    </source>
</evidence>
<comment type="subcellular location">
    <subcellularLocation>
        <location evidence="1">Cell membrane</location>
        <topology evidence="1">Peripheral membrane protein</topology>
    </subcellularLocation>
</comment>
<evidence type="ECO:0000256" key="5">
    <source>
        <dbReference type="ARBA" id="ARBA00022741"/>
    </source>
</evidence>
<dbReference type="CDD" id="cd03215">
    <property type="entry name" value="ABC_Carb_Monos_II"/>
    <property type="match status" value="1"/>
</dbReference>
<proteinExistence type="predicted"/>
<keyword evidence="11" id="KW-1185">Reference proteome</keyword>
<keyword evidence="7" id="KW-1278">Translocase</keyword>
<keyword evidence="8" id="KW-0472">Membrane</keyword>
<evidence type="ECO:0000256" key="2">
    <source>
        <dbReference type="ARBA" id="ARBA00022448"/>
    </source>
</evidence>
<evidence type="ECO:0000256" key="6">
    <source>
        <dbReference type="ARBA" id="ARBA00022840"/>
    </source>
</evidence>
<keyword evidence="3" id="KW-1003">Cell membrane</keyword>
<dbReference type="FunFam" id="3.40.50.300:FF:000127">
    <property type="entry name" value="Ribose import ATP-binding protein RbsA"/>
    <property type="match status" value="1"/>
</dbReference>
<dbReference type="InterPro" id="IPR003593">
    <property type="entry name" value="AAA+_ATPase"/>
</dbReference>
<dbReference type="InterPro" id="IPR027417">
    <property type="entry name" value="P-loop_NTPase"/>
</dbReference>
<evidence type="ECO:0000313" key="10">
    <source>
        <dbReference type="EMBL" id="QTX33618.1"/>
    </source>
</evidence>
<dbReference type="Proteomes" id="UP000671879">
    <property type="component" value="Chromosome"/>
</dbReference>
<dbReference type="EMBL" id="CP072943">
    <property type="protein sequence ID" value="QTX33618.1"/>
    <property type="molecule type" value="Genomic_DNA"/>
</dbReference>
<dbReference type="PANTHER" id="PTHR43790:SF4">
    <property type="entry name" value="GUANOSINE IMPORT ATP-BINDING PROTEIN NUPO"/>
    <property type="match status" value="1"/>
</dbReference>
<evidence type="ECO:0000259" key="9">
    <source>
        <dbReference type="PROSITE" id="PS50893"/>
    </source>
</evidence>
<evidence type="ECO:0000256" key="8">
    <source>
        <dbReference type="ARBA" id="ARBA00023136"/>
    </source>
</evidence>
<gene>
    <name evidence="10" type="ORF">KAR29_00845</name>
</gene>
<dbReference type="SMART" id="SM00382">
    <property type="entry name" value="AAA"/>
    <property type="match status" value="1"/>
</dbReference>
<dbReference type="InterPro" id="IPR003439">
    <property type="entry name" value="ABC_transporter-like_ATP-bd"/>
</dbReference>
<accession>A0A9Q7AFH1</accession>
<feature type="domain" description="ABC transporter" evidence="9">
    <location>
        <begin position="1"/>
        <end position="235"/>
    </location>
</feature>
<dbReference type="PROSITE" id="PS00211">
    <property type="entry name" value="ABC_TRANSPORTER_1"/>
    <property type="match status" value="2"/>
</dbReference>
<evidence type="ECO:0000256" key="4">
    <source>
        <dbReference type="ARBA" id="ARBA00022737"/>
    </source>
</evidence>
<name>A0A9Q7AFH1_9BACT</name>
<dbReference type="GO" id="GO:0016887">
    <property type="term" value="F:ATP hydrolysis activity"/>
    <property type="evidence" value="ECO:0007669"/>
    <property type="project" value="InterPro"/>
</dbReference>
<evidence type="ECO:0000256" key="3">
    <source>
        <dbReference type="ARBA" id="ARBA00022475"/>
    </source>
</evidence>
<dbReference type="SUPFAM" id="SSF52540">
    <property type="entry name" value="P-loop containing nucleoside triphosphate hydrolases"/>
    <property type="match status" value="2"/>
</dbReference>
<keyword evidence="4" id="KW-0677">Repeat</keyword>
<organism evidence="10 11">
    <name type="scientific">Aminithiophilus ramosus</name>
    <dbReference type="NCBI Taxonomy" id="3029084"/>
    <lineage>
        <taxon>Bacteria</taxon>
        <taxon>Thermotogati</taxon>
        <taxon>Synergistota</taxon>
        <taxon>Synergistia</taxon>
        <taxon>Synergistales</taxon>
        <taxon>Aminithiophilaceae</taxon>
        <taxon>Aminithiophilus</taxon>
    </lineage>
</organism>
<evidence type="ECO:0000256" key="7">
    <source>
        <dbReference type="ARBA" id="ARBA00022967"/>
    </source>
</evidence>
<sequence>MEAIVKDFPNVRAVDGGRFDLRAGEVHALIGENGAGKSTMMKTLYGLYAPEEGRIVVRGRSFEALTPAEAIALGIGMVHQEFMLVRELTVLENIILGFEPRKSGGRIDFAEAEARVRRFVDDYGLHVQLHKKVNAISVGEAQRVEIIKALYRGAEILILDEPTAVLTPQEASRLFEILKTLTASGKSVVFITHKLREVMALSDRVTVMRQGRHVATVDVSATSIPELARLMVGRDVFLGVDRSGHGSVGDVALSVEDVFVPGDKELSKLRGVSFELRRGEILGLAGIDGNGQSELVEAIAGLRPVERGRIRLGGREIQNRRPLEVRAAGLAHIPEDRNFRGLNRAMSIEENLAGMAFRRAPLSRGPLLVAGALRRFARRLIETFDIRPARPEAATAHLSGGNAQKVVVAREVDEEAQVLLAAQPTRGVDVGSIENIRRELIRARDRGAAILLVSADLEEILSLSDRIAVMYEGQITGLLDAEGADEESLGLLMTGGALP</sequence>
<dbReference type="InterPro" id="IPR017871">
    <property type="entry name" value="ABC_transporter-like_CS"/>
</dbReference>
<keyword evidence="6 10" id="KW-0067">ATP-binding</keyword>
<dbReference type="PROSITE" id="PS50893">
    <property type="entry name" value="ABC_TRANSPORTER_2"/>
    <property type="match status" value="2"/>
</dbReference>
<dbReference type="Pfam" id="PF00005">
    <property type="entry name" value="ABC_tran"/>
    <property type="match status" value="2"/>
</dbReference>
<dbReference type="Gene3D" id="3.40.50.300">
    <property type="entry name" value="P-loop containing nucleotide triphosphate hydrolases"/>
    <property type="match status" value="2"/>
</dbReference>
<dbReference type="AlphaFoldDB" id="A0A9Q7AFH1"/>